<dbReference type="PANTHER" id="PTHR34144:SF8">
    <property type="entry name" value="GLYCOSYLTRANSFERASE FAMILY 69 PROTEIN"/>
    <property type="match status" value="1"/>
</dbReference>
<keyword evidence="1" id="KW-0472">Membrane</keyword>
<organism evidence="2 3">
    <name type="scientific">Ramalina farinacea</name>
    <dbReference type="NCBI Taxonomy" id="258253"/>
    <lineage>
        <taxon>Eukaryota</taxon>
        <taxon>Fungi</taxon>
        <taxon>Dikarya</taxon>
        <taxon>Ascomycota</taxon>
        <taxon>Pezizomycotina</taxon>
        <taxon>Lecanoromycetes</taxon>
        <taxon>OSLEUM clade</taxon>
        <taxon>Lecanoromycetidae</taxon>
        <taxon>Lecanorales</taxon>
        <taxon>Lecanorineae</taxon>
        <taxon>Ramalinaceae</taxon>
        <taxon>Ramalina</taxon>
    </lineage>
</organism>
<dbReference type="InterPro" id="IPR021047">
    <property type="entry name" value="Mannosyltransferase_CMT1"/>
</dbReference>
<keyword evidence="1" id="KW-1133">Transmembrane helix</keyword>
<dbReference type="Pfam" id="PF11735">
    <property type="entry name" value="CAP59_mtransfer"/>
    <property type="match status" value="1"/>
</dbReference>
<dbReference type="Proteomes" id="UP001161017">
    <property type="component" value="Unassembled WGS sequence"/>
</dbReference>
<evidence type="ECO:0008006" key="4">
    <source>
        <dbReference type="Google" id="ProtNLM"/>
    </source>
</evidence>
<gene>
    <name evidence="2" type="ORF">OHK93_008116</name>
</gene>
<comment type="caution">
    <text evidence="2">The sequence shown here is derived from an EMBL/GenBank/DDBJ whole genome shotgun (WGS) entry which is preliminary data.</text>
</comment>
<sequence length="515" mass="58262">MPALYQFDDDYELVNRQSLDTGDDFDLDEADFQSHGRTASLYSPSPSLGARVFGVLVRYLPWPFRRKGYRKLQHQVPKTAGRPSRRTQRACFWMNALLCAISVLVVLTAILNPSYSRPPKHYRELREMISASGEPGRGNPENQRIFVAASLYDLGGHLLGGAWGERVLELLEILGNQNVFLSIYENEGSLDAMTAKVRYEKKVQCKHSIIYDTTFSLAAVPHVTMPDGSRRVKRTAFLAEARNRALEALEDQPAVRYDKILYLNDVLFDPIEAVQLLFATNLDGNGHPSYQAACAVDFINPFKYYDTFATRDEEGYSMGVPFFPWFAGRGKGLSRRDVLQGKDAVRVKSCWGGMVAFDAEPFQGSEPLRFRASKDLFWDASECCLIHADILSKNTTKNQSGIYMNPFVRVAYDQKTLSWLRFTRRLERLYTIPHSIVNRMVGLPWSNARRAEEAGQMVTEQVWVSDDTLDGGGSFQMQEREAGGDGYCGRRGLQLIKQTPRSGEKNWEQMPLPPG</sequence>
<keyword evidence="1" id="KW-0812">Transmembrane</keyword>
<dbReference type="AlphaFoldDB" id="A0AA43QR44"/>
<dbReference type="PANTHER" id="PTHR34144">
    <property type="entry name" value="CHROMOSOME 8, WHOLE GENOME SHOTGUN SEQUENCE"/>
    <property type="match status" value="1"/>
</dbReference>
<evidence type="ECO:0000313" key="2">
    <source>
        <dbReference type="EMBL" id="MDI1488840.1"/>
    </source>
</evidence>
<feature type="transmembrane region" description="Helical" evidence="1">
    <location>
        <begin position="92"/>
        <end position="111"/>
    </location>
</feature>
<accession>A0AA43QR44</accession>
<reference evidence="2" key="1">
    <citation type="journal article" date="2023" name="Genome Biol. Evol.">
        <title>First Whole Genome Sequence and Flow Cytometry Genome Size Data for the Lichen-Forming Fungus Ramalina farinacea (Ascomycota).</title>
        <authorList>
            <person name="Llewellyn T."/>
            <person name="Mian S."/>
            <person name="Hill R."/>
            <person name="Leitch I.J."/>
            <person name="Gaya E."/>
        </authorList>
    </citation>
    <scope>NUCLEOTIDE SEQUENCE</scope>
    <source>
        <strain evidence="2">LIQ254RAFAR</strain>
    </source>
</reference>
<keyword evidence="3" id="KW-1185">Reference proteome</keyword>
<dbReference type="EMBL" id="JAPUFD010000008">
    <property type="protein sequence ID" value="MDI1488840.1"/>
    <property type="molecule type" value="Genomic_DNA"/>
</dbReference>
<protein>
    <recommendedName>
        <fullName evidence="4">Glycosyltransferase family 69 protein</fullName>
    </recommendedName>
</protein>
<proteinExistence type="predicted"/>
<name>A0AA43QR44_9LECA</name>
<evidence type="ECO:0000256" key="1">
    <source>
        <dbReference type="SAM" id="Phobius"/>
    </source>
</evidence>
<evidence type="ECO:0000313" key="3">
    <source>
        <dbReference type="Proteomes" id="UP001161017"/>
    </source>
</evidence>